<gene>
    <name evidence="11" type="ORF">FHR80_001938</name>
</gene>
<feature type="region of interest" description="Disordered" evidence="7">
    <location>
        <begin position="1"/>
        <end position="40"/>
    </location>
</feature>
<feature type="compositionally biased region" description="Low complexity" evidence="7">
    <location>
        <begin position="20"/>
        <end position="38"/>
    </location>
</feature>
<dbReference type="PROSITE" id="PS50893">
    <property type="entry name" value="ABC_TRANSPORTER_2"/>
    <property type="match status" value="1"/>
</dbReference>
<dbReference type="PANTHER" id="PTHR43394:SF1">
    <property type="entry name" value="ATP-BINDING CASSETTE SUB-FAMILY B MEMBER 10, MITOCHONDRIAL"/>
    <property type="match status" value="1"/>
</dbReference>
<dbReference type="Proteomes" id="UP000518206">
    <property type="component" value="Unassembled WGS sequence"/>
</dbReference>
<evidence type="ECO:0000256" key="5">
    <source>
        <dbReference type="ARBA" id="ARBA00022989"/>
    </source>
</evidence>
<feature type="transmembrane region" description="Helical" evidence="8">
    <location>
        <begin position="63"/>
        <end position="84"/>
    </location>
</feature>
<dbReference type="InterPro" id="IPR036640">
    <property type="entry name" value="ABC1_TM_sf"/>
</dbReference>
<name>A0A7W4UF42_9CELL</name>
<evidence type="ECO:0000313" key="11">
    <source>
        <dbReference type="EMBL" id="MBB2923026.1"/>
    </source>
</evidence>
<dbReference type="AlphaFoldDB" id="A0A7W4UF42"/>
<evidence type="ECO:0000256" key="8">
    <source>
        <dbReference type="SAM" id="Phobius"/>
    </source>
</evidence>
<dbReference type="PROSITE" id="PS50929">
    <property type="entry name" value="ABC_TM1F"/>
    <property type="match status" value="1"/>
</dbReference>
<comment type="caution">
    <text evidence="11">The sequence shown here is derived from an EMBL/GenBank/DDBJ whole genome shotgun (WGS) entry which is preliminary data.</text>
</comment>
<keyword evidence="3" id="KW-0547">Nucleotide-binding</keyword>
<keyword evidence="6 8" id="KW-0472">Membrane</keyword>
<dbReference type="InterPro" id="IPR017871">
    <property type="entry name" value="ABC_transporter-like_CS"/>
</dbReference>
<feature type="domain" description="ABC transporter" evidence="9">
    <location>
        <begin position="379"/>
        <end position="612"/>
    </location>
</feature>
<dbReference type="InterPro" id="IPR039421">
    <property type="entry name" value="Type_1_exporter"/>
</dbReference>
<feature type="transmembrane region" description="Helical" evidence="8">
    <location>
        <begin position="201"/>
        <end position="220"/>
    </location>
</feature>
<feature type="transmembrane region" description="Helical" evidence="8">
    <location>
        <begin position="310"/>
        <end position="329"/>
    </location>
</feature>
<dbReference type="Gene3D" id="1.20.1560.10">
    <property type="entry name" value="ABC transporter type 1, transmembrane domain"/>
    <property type="match status" value="1"/>
</dbReference>
<evidence type="ECO:0000259" key="10">
    <source>
        <dbReference type="PROSITE" id="PS50929"/>
    </source>
</evidence>
<dbReference type="RefSeq" id="WP_183295840.1">
    <property type="nucleotide sequence ID" value="NZ_JACHVX010000002.1"/>
</dbReference>
<reference evidence="11 12" key="1">
    <citation type="submission" date="2020-08" db="EMBL/GenBank/DDBJ databases">
        <title>The Agave Microbiome: Exploring the role of microbial communities in plant adaptations to desert environments.</title>
        <authorList>
            <person name="Partida-Martinez L.P."/>
        </authorList>
    </citation>
    <scope>NUCLEOTIDE SEQUENCE [LARGE SCALE GENOMIC DNA]</scope>
    <source>
        <strain evidence="11 12">RAS26</strain>
    </source>
</reference>
<feature type="transmembrane region" description="Helical" evidence="8">
    <location>
        <begin position="177"/>
        <end position="195"/>
    </location>
</feature>
<comment type="subcellular location">
    <subcellularLocation>
        <location evidence="1">Cell membrane</location>
        <topology evidence="1">Multi-pass membrane protein</topology>
    </subcellularLocation>
</comment>
<dbReference type="SUPFAM" id="SSF52540">
    <property type="entry name" value="P-loop containing nucleoside triphosphate hydrolases"/>
    <property type="match status" value="1"/>
</dbReference>
<feature type="compositionally biased region" description="Gly residues" evidence="7">
    <location>
        <begin position="1"/>
        <end position="10"/>
    </location>
</feature>
<dbReference type="InterPro" id="IPR003439">
    <property type="entry name" value="ABC_transporter-like_ATP-bd"/>
</dbReference>
<dbReference type="Pfam" id="PF00664">
    <property type="entry name" value="ABC_membrane"/>
    <property type="match status" value="1"/>
</dbReference>
<feature type="transmembrane region" description="Helical" evidence="8">
    <location>
        <begin position="104"/>
        <end position="123"/>
    </location>
</feature>
<evidence type="ECO:0000256" key="2">
    <source>
        <dbReference type="ARBA" id="ARBA00022692"/>
    </source>
</evidence>
<dbReference type="PROSITE" id="PS00211">
    <property type="entry name" value="ABC_TRANSPORTER_1"/>
    <property type="match status" value="1"/>
</dbReference>
<dbReference type="GO" id="GO:0015421">
    <property type="term" value="F:ABC-type oligopeptide transporter activity"/>
    <property type="evidence" value="ECO:0007669"/>
    <property type="project" value="TreeGrafter"/>
</dbReference>
<keyword evidence="4 11" id="KW-0067">ATP-binding</keyword>
<dbReference type="Gene3D" id="3.40.50.300">
    <property type="entry name" value="P-loop containing nucleotide triphosphate hydrolases"/>
    <property type="match status" value="1"/>
</dbReference>
<organism evidence="11 12">
    <name type="scientific">Cellulomonas cellasea</name>
    <dbReference type="NCBI Taxonomy" id="43670"/>
    <lineage>
        <taxon>Bacteria</taxon>
        <taxon>Bacillati</taxon>
        <taxon>Actinomycetota</taxon>
        <taxon>Actinomycetes</taxon>
        <taxon>Micrococcales</taxon>
        <taxon>Cellulomonadaceae</taxon>
        <taxon>Cellulomonas</taxon>
    </lineage>
</organism>
<dbReference type="InterPro" id="IPR011527">
    <property type="entry name" value="ABC1_TM_dom"/>
</dbReference>
<dbReference type="SMART" id="SM00382">
    <property type="entry name" value="AAA"/>
    <property type="match status" value="1"/>
</dbReference>
<keyword evidence="5 8" id="KW-1133">Transmembrane helix</keyword>
<dbReference type="Pfam" id="PF00005">
    <property type="entry name" value="ABC_tran"/>
    <property type="match status" value="1"/>
</dbReference>
<dbReference type="GO" id="GO:0005524">
    <property type="term" value="F:ATP binding"/>
    <property type="evidence" value="ECO:0007669"/>
    <property type="project" value="UniProtKB-KW"/>
</dbReference>
<evidence type="ECO:0000256" key="4">
    <source>
        <dbReference type="ARBA" id="ARBA00022840"/>
    </source>
</evidence>
<protein>
    <submittedName>
        <fullName evidence="11">ATP-binding cassette subfamily B protein</fullName>
    </submittedName>
</protein>
<dbReference type="GO" id="GO:0016887">
    <property type="term" value="F:ATP hydrolysis activity"/>
    <property type="evidence" value="ECO:0007669"/>
    <property type="project" value="InterPro"/>
</dbReference>
<evidence type="ECO:0000256" key="3">
    <source>
        <dbReference type="ARBA" id="ARBA00022741"/>
    </source>
</evidence>
<evidence type="ECO:0000256" key="7">
    <source>
        <dbReference type="SAM" id="MobiDB-lite"/>
    </source>
</evidence>
<dbReference type="InterPro" id="IPR027417">
    <property type="entry name" value="P-loop_NTPase"/>
</dbReference>
<dbReference type="SUPFAM" id="SSF90123">
    <property type="entry name" value="ABC transporter transmembrane region"/>
    <property type="match status" value="1"/>
</dbReference>
<reference evidence="11 12" key="2">
    <citation type="submission" date="2020-08" db="EMBL/GenBank/DDBJ databases">
        <authorList>
            <person name="Partida-Martinez L."/>
            <person name="Huntemann M."/>
            <person name="Clum A."/>
            <person name="Wang J."/>
            <person name="Palaniappan K."/>
            <person name="Ritter S."/>
            <person name="Chen I.-M."/>
            <person name="Stamatis D."/>
            <person name="Reddy T."/>
            <person name="O'Malley R."/>
            <person name="Daum C."/>
            <person name="Shapiro N."/>
            <person name="Ivanova N."/>
            <person name="Kyrpides N."/>
            <person name="Woyke T."/>
        </authorList>
    </citation>
    <scope>NUCLEOTIDE SEQUENCE [LARGE SCALE GENOMIC DNA]</scope>
    <source>
        <strain evidence="11 12">RAS26</strain>
    </source>
</reference>
<evidence type="ECO:0000259" key="9">
    <source>
        <dbReference type="PROSITE" id="PS50893"/>
    </source>
</evidence>
<dbReference type="GO" id="GO:0005886">
    <property type="term" value="C:plasma membrane"/>
    <property type="evidence" value="ECO:0007669"/>
    <property type="project" value="UniProtKB-SubCell"/>
</dbReference>
<dbReference type="CDD" id="cd18551">
    <property type="entry name" value="ABC_6TM_LmrA_like"/>
    <property type="match status" value="1"/>
</dbReference>
<accession>A0A7W4UF42</accession>
<dbReference type="InterPro" id="IPR003593">
    <property type="entry name" value="AAA+_ATPase"/>
</dbReference>
<dbReference type="PANTHER" id="PTHR43394">
    <property type="entry name" value="ATP-DEPENDENT PERMEASE MDL1, MITOCHONDRIAL"/>
    <property type="match status" value="1"/>
</dbReference>
<proteinExistence type="predicted"/>
<sequence length="622" mass="65305">MSADRAGGGDTTASAGRENATSTATATGTGTGTATGTATEEKVPLRWENLRVLWAFVRPHARVVAVGIVLGLGATAATLAMPLATKWVLDTLGTGTSLARPVGILVGLLLLGLVCGLAQWVLLGRLAEQVVLDARTSLVHRFLRGRLGDVTERPTGELVTRITSDTVLLREAASSSAVQLVNGLVSLVGTIVLMAVLDLPLLLSTLAAIVVVAVLLGLLLPRIGVAQRAAQASVGQLGSVLETSLRALRTVKASRAEERQVERIVHEAEESARHSVRAVWITAVAWSIAGGGIQLAVIAILAIGAWRVDAGNLTVSTLVAFLLYAFNIVDPITTLTQTFTQLQSGVAAAARIRETDNIELEDVHAGGTLPAGAASRAVLELDRVTLTYPGADAPAVHELSLAVPARGHTAIVGPSGAGKTSTFSLLLRFVDPTGGSLRLDGVPFADLSIDTVRSRLAYVEQETPLLSGTLRENVVIRYPDATDDEVWRALDAVRLGDRVRALGDGLDTLVSATSLSGGERQRVALARAVVREPDVLLLDEATAQLDGLTEAAIQEVIDRVGREHAVLTIAHRLSTVIDAQLIVLLEAGRVRATGTHAELLATDDLYRELVAALRISTEPDPV</sequence>
<keyword evidence="2 8" id="KW-0812">Transmembrane</keyword>
<evidence type="ECO:0000256" key="6">
    <source>
        <dbReference type="ARBA" id="ARBA00023136"/>
    </source>
</evidence>
<feature type="transmembrane region" description="Helical" evidence="8">
    <location>
        <begin position="278"/>
        <end position="304"/>
    </location>
</feature>
<evidence type="ECO:0000256" key="1">
    <source>
        <dbReference type="ARBA" id="ARBA00004651"/>
    </source>
</evidence>
<evidence type="ECO:0000313" key="12">
    <source>
        <dbReference type="Proteomes" id="UP000518206"/>
    </source>
</evidence>
<feature type="domain" description="ABC transmembrane type-1" evidence="10">
    <location>
        <begin position="65"/>
        <end position="344"/>
    </location>
</feature>
<dbReference type="EMBL" id="JACHVX010000002">
    <property type="protein sequence ID" value="MBB2923026.1"/>
    <property type="molecule type" value="Genomic_DNA"/>
</dbReference>